<dbReference type="SUPFAM" id="SSF50156">
    <property type="entry name" value="PDZ domain-like"/>
    <property type="match status" value="1"/>
</dbReference>
<name>A0A328C9V0_9DELT</name>
<evidence type="ECO:0000256" key="2">
    <source>
        <dbReference type="SAM" id="SignalP"/>
    </source>
</evidence>
<dbReference type="OrthoDB" id="5506198at2"/>
<organism evidence="3 4">
    <name type="scientific">Lujinxingia litoralis</name>
    <dbReference type="NCBI Taxonomy" id="2211119"/>
    <lineage>
        <taxon>Bacteria</taxon>
        <taxon>Deltaproteobacteria</taxon>
        <taxon>Bradymonadales</taxon>
        <taxon>Lujinxingiaceae</taxon>
        <taxon>Lujinxingia</taxon>
    </lineage>
</organism>
<feature type="compositionally biased region" description="Basic and acidic residues" evidence="1">
    <location>
        <begin position="32"/>
        <end position="41"/>
    </location>
</feature>
<keyword evidence="4" id="KW-1185">Reference proteome</keyword>
<feature type="region of interest" description="Disordered" evidence="1">
    <location>
        <begin position="32"/>
        <end position="79"/>
    </location>
</feature>
<dbReference type="RefSeq" id="WP_111729473.1">
    <property type="nucleotide sequence ID" value="NZ_QHKO01000003.1"/>
</dbReference>
<dbReference type="EMBL" id="QHKO01000003">
    <property type="protein sequence ID" value="RAL22945.1"/>
    <property type="molecule type" value="Genomic_DNA"/>
</dbReference>
<proteinExistence type="predicted"/>
<evidence type="ECO:0008006" key="5">
    <source>
        <dbReference type="Google" id="ProtNLM"/>
    </source>
</evidence>
<evidence type="ECO:0000313" key="4">
    <source>
        <dbReference type="Proteomes" id="UP000249169"/>
    </source>
</evidence>
<accession>A0A328C9V0</accession>
<dbReference type="AlphaFoldDB" id="A0A328C9V0"/>
<dbReference type="InterPro" id="IPR036034">
    <property type="entry name" value="PDZ_sf"/>
</dbReference>
<gene>
    <name evidence="3" type="ORF">DL240_08620</name>
</gene>
<feature type="chain" id="PRO_5016435471" description="PDZ domain-containing protein" evidence="2">
    <location>
        <begin position="30"/>
        <end position="187"/>
    </location>
</feature>
<dbReference type="Proteomes" id="UP000249169">
    <property type="component" value="Unassembled WGS sequence"/>
</dbReference>
<keyword evidence="2" id="KW-0732">Signal</keyword>
<evidence type="ECO:0000256" key="1">
    <source>
        <dbReference type="SAM" id="MobiDB-lite"/>
    </source>
</evidence>
<comment type="caution">
    <text evidence="3">The sequence shown here is derived from an EMBL/GenBank/DDBJ whole genome shotgun (WGS) entry which is preliminary data.</text>
</comment>
<dbReference type="PROSITE" id="PS51257">
    <property type="entry name" value="PROKAR_LIPOPROTEIN"/>
    <property type="match status" value="1"/>
</dbReference>
<reference evidence="3 4" key="1">
    <citation type="submission" date="2018-05" db="EMBL/GenBank/DDBJ databases">
        <title>Lujinxingia marina gen. nov. sp. nov., a new facultative anaerobic member of the class Deltaproteobacteria, and proposal of Lujinxingaceae fam. nov.</title>
        <authorList>
            <person name="Li C.-M."/>
        </authorList>
    </citation>
    <scope>NUCLEOTIDE SEQUENCE [LARGE SCALE GENOMIC DNA]</scope>
    <source>
        <strain evidence="3 4">B210</strain>
    </source>
</reference>
<protein>
    <recommendedName>
        <fullName evidence="5">PDZ domain-containing protein</fullName>
    </recommendedName>
</protein>
<dbReference type="Gene3D" id="2.30.42.10">
    <property type="match status" value="1"/>
</dbReference>
<evidence type="ECO:0000313" key="3">
    <source>
        <dbReference type="EMBL" id="RAL22945.1"/>
    </source>
</evidence>
<feature type="signal peptide" evidence="2">
    <location>
        <begin position="1"/>
        <end position="29"/>
    </location>
</feature>
<sequence>MKRVNVMQSALSVLLLAGLMLAAVGCATAPDQRRAAERGPDHSVGAPPSGDEAAVAPLPENPASRPARTLAPREPMVGPDGASLVSRGEVEALLERGPAVVFQHVDTEPTHQGEAFVGFMIVDISTAAHAFVAPQLRVGDVVTHINLVKLERPDHYLDAWSSLADAGEIRVDFVRDGEPMHAIWRVE</sequence>